<dbReference type="OrthoDB" id="9769367at2"/>
<feature type="domain" description="Saccharopine dehydrogenase NADP binding" evidence="1">
    <location>
        <begin position="9"/>
        <end position="141"/>
    </location>
</feature>
<evidence type="ECO:0000313" key="4">
    <source>
        <dbReference type="Proteomes" id="UP000051260"/>
    </source>
</evidence>
<dbReference type="Pfam" id="PF16653">
    <property type="entry name" value="Sacchrp_dh_C"/>
    <property type="match status" value="1"/>
</dbReference>
<dbReference type="EMBL" id="CYUD01000010">
    <property type="protein sequence ID" value="CUK09737.1"/>
    <property type="molecule type" value="Genomic_DNA"/>
</dbReference>
<gene>
    <name evidence="3" type="ORF">RUE5091_03216</name>
</gene>
<accession>A0A0P1INV1</accession>
<dbReference type="STRING" id="1715692.RUE5091_03216"/>
<dbReference type="InterPro" id="IPR032095">
    <property type="entry name" value="Sacchrp_dh-like_C"/>
</dbReference>
<reference evidence="4" key="1">
    <citation type="submission" date="2015-09" db="EMBL/GenBank/DDBJ databases">
        <authorList>
            <person name="Rodrigo-Torres L."/>
            <person name="Arahal D.R."/>
        </authorList>
    </citation>
    <scope>NUCLEOTIDE SEQUENCE [LARGE SCALE GENOMIC DNA]</scope>
    <source>
        <strain evidence="4">CECT 5091</strain>
    </source>
</reference>
<dbReference type="PANTHER" id="PTHR43796">
    <property type="entry name" value="CARBOXYNORSPERMIDINE SYNTHASE"/>
    <property type="match status" value="1"/>
</dbReference>
<dbReference type="Gene3D" id="3.30.360.10">
    <property type="entry name" value="Dihydrodipicolinate Reductase, domain 2"/>
    <property type="match status" value="1"/>
</dbReference>
<evidence type="ECO:0000259" key="2">
    <source>
        <dbReference type="Pfam" id="PF16653"/>
    </source>
</evidence>
<dbReference type="InterPro" id="IPR036291">
    <property type="entry name" value="NAD(P)-bd_dom_sf"/>
</dbReference>
<evidence type="ECO:0000313" key="3">
    <source>
        <dbReference type="EMBL" id="CUK09737.1"/>
    </source>
</evidence>
<sequence>MGTLSGKTLVVGAGGVSHAAVHKMAMNSDIFTEITLASRTKSKCDAIAKAVKERVGVDIATAELDAYKVEDTVKLIKETGAELLVNLALPYQDLVLMDACLEAGIHYLDTANYEPEDVAKFEYHWQWAYQERFKEAGLTAILGSGFDPGVTSVFAKWLKKHKLDTIRQIDVLDANGGSNDQEFATNFNPEINLREVLAEVRHWENGEWHHSPALTNKVEYDFPAIGRKNMYQMYHEELESLSTHFPEIERARFWMTFGDAYIKHATVLQNVGMTRIDPVMHDGKEIIPIQFLKTLLPDPGDLGAETKGKACIGDIATGQAKDGSGEKTYYIYNICDHEECYAEVGSQAVSYTTGVPAMIGAAQVLKGNWSEPGVWNMEQLDPDNFMDMLNEHGLPWQVHELDGPVDF</sequence>
<name>A0A0P1INV1_9RHOB</name>
<feature type="domain" description="Saccharopine dehydrogenase-like C-terminal" evidence="2">
    <location>
        <begin position="145"/>
        <end position="394"/>
    </location>
</feature>
<evidence type="ECO:0000259" key="1">
    <source>
        <dbReference type="Pfam" id="PF03435"/>
    </source>
</evidence>
<dbReference type="RefSeq" id="WP_058282891.1">
    <property type="nucleotide sequence ID" value="NZ_CYUD01000010.1"/>
</dbReference>
<dbReference type="AlphaFoldDB" id="A0A0P1INV1"/>
<proteinExistence type="predicted"/>
<protein>
    <submittedName>
        <fullName evidence="3">Homospermidine synthase</fullName>
    </submittedName>
</protein>
<keyword evidence="4" id="KW-1185">Reference proteome</keyword>
<dbReference type="Gene3D" id="3.40.50.720">
    <property type="entry name" value="NAD(P)-binding Rossmann-like Domain"/>
    <property type="match status" value="1"/>
</dbReference>
<dbReference type="Pfam" id="PF03435">
    <property type="entry name" value="Sacchrp_dh_NADP"/>
    <property type="match status" value="1"/>
</dbReference>
<dbReference type="Proteomes" id="UP000051260">
    <property type="component" value="Unassembled WGS sequence"/>
</dbReference>
<organism evidence="3 4">
    <name type="scientific">Ruegeria denitrificans</name>
    <dbReference type="NCBI Taxonomy" id="1715692"/>
    <lineage>
        <taxon>Bacteria</taxon>
        <taxon>Pseudomonadati</taxon>
        <taxon>Pseudomonadota</taxon>
        <taxon>Alphaproteobacteria</taxon>
        <taxon>Rhodobacterales</taxon>
        <taxon>Roseobacteraceae</taxon>
        <taxon>Ruegeria</taxon>
    </lineage>
</organism>
<dbReference type="InterPro" id="IPR005097">
    <property type="entry name" value="Sacchrp_dh_NADP-bd"/>
</dbReference>
<dbReference type="SUPFAM" id="SSF51735">
    <property type="entry name" value="NAD(P)-binding Rossmann-fold domains"/>
    <property type="match status" value="1"/>
</dbReference>
<dbReference type="PANTHER" id="PTHR43796:SF2">
    <property type="entry name" value="CARBOXYNORSPERMIDINE SYNTHASE"/>
    <property type="match status" value="1"/>
</dbReference>